<feature type="compositionally biased region" description="Polar residues" evidence="1">
    <location>
        <begin position="136"/>
        <end position="155"/>
    </location>
</feature>
<dbReference type="InterPro" id="IPR046520">
    <property type="entry name" value="DUF6697"/>
</dbReference>
<name>A0A6A6A3E0_9PLEO</name>
<dbReference type="OrthoDB" id="5427977at2759"/>
<evidence type="ECO:0000313" key="4">
    <source>
        <dbReference type="Proteomes" id="UP000799771"/>
    </source>
</evidence>
<sequence>MNGSARSFHPTTNYPPPTGTANGHYQNNTTPSQVRAPPSSPYLEARLLNLEEEHCSLRSDVNILNELCHSLHDSVNTLKKGGWPVHVGPFQECDAIESHQSALRFKEELDQITNEVCKSHDSDANKKKNGIGVSKHSGSMPSNLKTTSATSNGASPKSVPPHLRGAKKTESKAVNGASGPFSDKTKDKYEPLITDGPIDTSIVERRAPALSPSSSTTTAVQGVVPTKNIENMSLDKDWQPYYLTTLKPLSPDILSKVPSKDMITFHPEFIKNHLGGVIWSPGLRFVDTDGPCILKNRTYYELDPNIDPYLPMAPGGHGAKLTAFFNQSPEETHGDLFAENTNTYENVPMFVEQNNAKGQIRYIYFGNYSQTRWSDKLDYDTLKTKVPQHVKEYHARELTDTVAREEWVTEALKKHFFPKPEYEGRIYAASTDATTHDIEDEVKHNERMIKDVKSYVKSLRDWERDASMKTAHIKKQAILAAFDAADVDDPPALRLWWEYLECVDWNQDFYNLLVTLQSRNKESYFA</sequence>
<organism evidence="3 4">
    <name type="scientific">Dothidotthia symphoricarpi CBS 119687</name>
    <dbReference type="NCBI Taxonomy" id="1392245"/>
    <lineage>
        <taxon>Eukaryota</taxon>
        <taxon>Fungi</taxon>
        <taxon>Dikarya</taxon>
        <taxon>Ascomycota</taxon>
        <taxon>Pezizomycotina</taxon>
        <taxon>Dothideomycetes</taxon>
        <taxon>Pleosporomycetidae</taxon>
        <taxon>Pleosporales</taxon>
        <taxon>Dothidotthiaceae</taxon>
        <taxon>Dothidotthia</taxon>
    </lineage>
</organism>
<evidence type="ECO:0000259" key="2">
    <source>
        <dbReference type="Pfam" id="PF20411"/>
    </source>
</evidence>
<dbReference type="AlphaFoldDB" id="A0A6A6A3E0"/>
<dbReference type="GeneID" id="54411314"/>
<dbReference type="EMBL" id="ML977517">
    <property type="protein sequence ID" value="KAF2125101.1"/>
    <property type="molecule type" value="Genomic_DNA"/>
</dbReference>
<feature type="compositionally biased region" description="Polar residues" evidence="1">
    <location>
        <begin position="1"/>
        <end position="12"/>
    </location>
</feature>
<feature type="region of interest" description="Disordered" evidence="1">
    <location>
        <begin position="1"/>
        <end position="39"/>
    </location>
</feature>
<dbReference type="Pfam" id="PF20411">
    <property type="entry name" value="DUF6697"/>
    <property type="match status" value="1"/>
</dbReference>
<keyword evidence="4" id="KW-1185">Reference proteome</keyword>
<feature type="domain" description="DUF6697" evidence="2">
    <location>
        <begin position="264"/>
        <end position="515"/>
    </location>
</feature>
<reference evidence="3" key="1">
    <citation type="journal article" date="2020" name="Stud. Mycol.">
        <title>101 Dothideomycetes genomes: a test case for predicting lifestyles and emergence of pathogens.</title>
        <authorList>
            <person name="Haridas S."/>
            <person name="Albert R."/>
            <person name="Binder M."/>
            <person name="Bloem J."/>
            <person name="Labutti K."/>
            <person name="Salamov A."/>
            <person name="Andreopoulos B."/>
            <person name="Baker S."/>
            <person name="Barry K."/>
            <person name="Bills G."/>
            <person name="Bluhm B."/>
            <person name="Cannon C."/>
            <person name="Castanera R."/>
            <person name="Culley D."/>
            <person name="Daum C."/>
            <person name="Ezra D."/>
            <person name="Gonzalez J."/>
            <person name="Henrissat B."/>
            <person name="Kuo A."/>
            <person name="Liang C."/>
            <person name="Lipzen A."/>
            <person name="Lutzoni F."/>
            <person name="Magnuson J."/>
            <person name="Mondo S."/>
            <person name="Nolan M."/>
            <person name="Ohm R."/>
            <person name="Pangilinan J."/>
            <person name="Park H.-J."/>
            <person name="Ramirez L."/>
            <person name="Alfaro M."/>
            <person name="Sun H."/>
            <person name="Tritt A."/>
            <person name="Yoshinaga Y."/>
            <person name="Zwiers L.-H."/>
            <person name="Turgeon B."/>
            <person name="Goodwin S."/>
            <person name="Spatafora J."/>
            <person name="Crous P."/>
            <person name="Grigoriev I."/>
        </authorList>
    </citation>
    <scope>NUCLEOTIDE SEQUENCE</scope>
    <source>
        <strain evidence="3">CBS 119687</strain>
    </source>
</reference>
<feature type="compositionally biased region" description="Polar residues" evidence="1">
    <location>
        <begin position="19"/>
        <end position="33"/>
    </location>
</feature>
<protein>
    <recommendedName>
        <fullName evidence="2">DUF6697 domain-containing protein</fullName>
    </recommendedName>
</protein>
<evidence type="ECO:0000313" key="3">
    <source>
        <dbReference type="EMBL" id="KAF2125101.1"/>
    </source>
</evidence>
<dbReference type="Proteomes" id="UP000799771">
    <property type="component" value="Unassembled WGS sequence"/>
</dbReference>
<gene>
    <name evidence="3" type="ORF">P153DRAFT_389952</name>
</gene>
<proteinExistence type="predicted"/>
<accession>A0A6A6A3E0</accession>
<evidence type="ECO:0000256" key="1">
    <source>
        <dbReference type="SAM" id="MobiDB-lite"/>
    </source>
</evidence>
<feature type="region of interest" description="Disordered" evidence="1">
    <location>
        <begin position="120"/>
        <end position="190"/>
    </location>
</feature>
<dbReference type="RefSeq" id="XP_033519493.1">
    <property type="nucleotide sequence ID" value="XM_033670882.1"/>
</dbReference>